<reference evidence="2 3" key="1">
    <citation type="submission" date="2007-01" db="EMBL/GenBank/DDBJ databases">
        <title>Complete sequence of Psychromonas ingrahamii 37.</title>
        <authorList>
            <consortium name="US DOE Joint Genome Institute"/>
            <person name="Copeland A."/>
            <person name="Lucas S."/>
            <person name="Lapidus A."/>
            <person name="Barry K."/>
            <person name="Detter J.C."/>
            <person name="Glavina del Rio T."/>
            <person name="Hammon N."/>
            <person name="Israni S."/>
            <person name="Dalin E."/>
            <person name="Tice H."/>
            <person name="Pitluck S."/>
            <person name="Thompson L.S."/>
            <person name="Brettin T."/>
            <person name="Bruce D."/>
            <person name="Han C."/>
            <person name="Tapia R."/>
            <person name="Schmutz J."/>
            <person name="Larimer F."/>
            <person name="Land M."/>
            <person name="Hauser L."/>
            <person name="Kyrpides N."/>
            <person name="Ivanova N."/>
            <person name="Staley J."/>
            <person name="Richardson P."/>
        </authorList>
    </citation>
    <scope>NUCLEOTIDE SEQUENCE [LARGE SCALE GENOMIC DNA]</scope>
    <source>
        <strain evidence="2 3">37</strain>
    </source>
</reference>
<dbReference type="RefSeq" id="WP_011770276.1">
    <property type="nucleotide sequence ID" value="NC_008709.1"/>
</dbReference>
<dbReference type="KEGG" id="pin:Ping_1947"/>
<feature type="chain" id="PRO_5002637532" evidence="1">
    <location>
        <begin position="25"/>
        <end position="96"/>
    </location>
</feature>
<keyword evidence="3" id="KW-1185">Reference proteome</keyword>
<dbReference type="eggNOG" id="ENOG50346T3">
    <property type="taxonomic scope" value="Bacteria"/>
</dbReference>
<evidence type="ECO:0000313" key="2">
    <source>
        <dbReference type="EMBL" id="ABM03716.1"/>
    </source>
</evidence>
<dbReference type="HOGENOM" id="CLU_2367992_0_0_6"/>
<proteinExistence type="predicted"/>
<dbReference type="AlphaFoldDB" id="A1SW51"/>
<accession>A1SW51</accession>
<gene>
    <name evidence="2" type="ordered locus">Ping_1947</name>
</gene>
<feature type="signal peptide" evidence="1">
    <location>
        <begin position="1"/>
        <end position="24"/>
    </location>
</feature>
<name>A1SW51_PSYIN</name>
<sequence length="96" mass="11090">MTLKNKISSSFVVLVLAFSIPAFADMFAPSPLCSKPSKPFQFNSQWEIDSFNDDVQRYKHCINNFVDKQNEAVETHQQAANDAINKWNRFVNYELN</sequence>
<keyword evidence="1" id="KW-0732">Signal</keyword>
<evidence type="ECO:0000256" key="1">
    <source>
        <dbReference type="SAM" id="SignalP"/>
    </source>
</evidence>
<evidence type="ECO:0000313" key="3">
    <source>
        <dbReference type="Proteomes" id="UP000000639"/>
    </source>
</evidence>
<protein>
    <submittedName>
        <fullName evidence="2">Uncharacterized protein</fullName>
    </submittedName>
</protein>
<dbReference type="Proteomes" id="UP000000639">
    <property type="component" value="Chromosome"/>
</dbReference>
<organism evidence="2 3">
    <name type="scientific">Psychromonas ingrahamii (strain DSM 17664 / CCUG 51855 / 37)</name>
    <dbReference type="NCBI Taxonomy" id="357804"/>
    <lineage>
        <taxon>Bacteria</taxon>
        <taxon>Pseudomonadati</taxon>
        <taxon>Pseudomonadota</taxon>
        <taxon>Gammaproteobacteria</taxon>
        <taxon>Alteromonadales</taxon>
        <taxon>Psychromonadaceae</taxon>
        <taxon>Psychromonas</taxon>
    </lineage>
</organism>
<dbReference type="EMBL" id="CP000510">
    <property type="protein sequence ID" value="ABM03716.1"/>
    <property type="molecule type" value="Genomic_DNA"/>
</dbReference>